<reference evidence="3" key="1">
    <citation type="submission" date="2016-08" db="EMBL/GenBank/DDBJ databases">
        <title>Complete genome sequence of the organohalide-respiring Epsilonproteobacterium Sulfurospirillum halorespirans.</title>
        <authorList>
            <person name="Goris T."/>
            <person name="Zimmermann J."/>
            <person name="Schenz B."/>
            <person name="Lemos M."/>
            <person name="Hackermueller J."/>
            <person name="Diekert G."/>
        </authorList>
    </citation>
    <scope>NUCLEOTIDE SEQUENCE [LARGE SCALE GENOMIC DNA]</scope>
    <source>
        <strain>DSM 13726</strain>
        <strain evidence="3">PCE-M2</strain>
    </source>
</reference>
<dbReference type="Proteomes" id="UP000094609">
    <property type="component" value="Chromosome"/>
</dbReference>
<keyword evidence="1" id="KW-0812">Transmembrane</keyword>
<keyword evidence="1" id="KW-1133">Transmembrane helix</keyword>
<evidence type="ECO:0000256" key="1">
    <source>
        <dbReference type="SAM" id="Phobius"/>
    </source>
</evidence>
<dbReference type="KEGG" id="shal:SHALO_0338"/>
<keyword evidence="3" id="KW-1185">Reference proteome</keyword>
<feature type="transmembrane region" description="Helical" evidence="1">
    <location>
        <begin position="116"/>
        <end position="133"/>
    </location>
</feature>
<feature type="transmembrane region" description="Helical" evidence="1">
    <location>
        <begin position="81"/>
        <end position="104"/>
    </location>
</feature>
<keyword evidence="1" id="KW-0472">Membrane</keyword>
<sequence length="134" mass="15234">MSLFIVAKLAHITSAIFFIGCVYFRTLIVPRIKPVVGEAVLQRIEMALVKPSRAFGRVNNAILLLSGSYLFYHYFDASNSLLHVKATLGFLVIAFFYTAPFFVFRLPLALRLKVHHTLLAFMLVIIVCSQLMFY</sequence>
<proteinExistence type="predicted"/>
<dbReference type="EMBL" id="CP017111">
    <property type="protein sequence ID" value="AOO64135.1"/>
    <property type="molecule type" value="Genomic_DNA"/>
</dbReference>
<protein>
    <submittedName>
        <fullName evidence="2">Membrane protein</fullName>
    </submittedName>
</protein>
<dbReference type="STRING" id="1193502.SHALO_0338"/>
<organism evidence="2 3">
    <name type="scientific">Sulfurospirillum halorespirans DSM 13726</name>
    <dbReference type="NCBI Taxonomy" id="1193502"/>
    <lineage>
        <taxon>Bacteria</taxon>
        <taxon>Pseudomonadati</taxon>
        <taxon>Campylobacterota</taxon>
        <taxon>Epsilonproteobacteria</taxon>
        <taxon>Campylobacterales</taxon>
        <taxon>Sulfurospirillaceae</taxon>
        <taxon>Sulfurospirillum</taxon>
    </lineage>
</organism>
<evidence type="ECO:0000313" key="2">
    <source>
        <dbReference type="EMBL" id="AOO64135.1"/>
    </source>
</evidence>
<feature type="transmembrane region" description="Helical" evidence="1">
    <location>
        <begin position="58"/>
        <end position="75"/>
    </location>
</feature>
<dbReference type="AlphaFoldDB" id="A0A1D7TGJ9"/>
<accession>A0A1D7TGJ9</accession>
<name>A0A1D7TGJ9_9BACT</name>
<gene>
    <name evidence="2" type="ORF">SHALO_0338</name>
</gene>
<evidence type="ECO:0000313" key="3">
    <source>
        <dbReference type="Proteomes" id="UP000094609"/>
    </source>
</evidence>
<feature type="transmembrane region" description="Helical" evidence="1">
    <location>
        <begin position="6"/>
        <end position="24"/>
    </location>
</feature>
<dbReference type="RefSeq" id="WP_069477099.1">
    <property type="nucleotide sequence ID" value="NZ_CP017111.1"/>
</dbReference>